<dbReference type="EMBL" id="JACHBW010000007">
    <property type="protein sequence ID" value="MBB6102808.1"/>
    <property type="molecule type" value="Genomic_DNA"/>
</dbReference>
<feature type="chain" id="PRO_5031473559" evidence="3">
    <location>
        <begin position="23"/>
        <end position="128"/>
    </location>
</feature>
<sequence length="128" mass="14117">MQRLAAGVFLGAVLAVSQVATARTQSADDNGAAFGTVSMGELPREAVDTLGLINEGGPYPFEKDGSVFGNYERQLPKHRRGYYHEYTVPTPAARNRGARRIICGGALRRTDNCYYTDDHYASFRRIVE</sequence>
<organism evidence="4 5">
    <name type="scientific">Paraburkholderia bannensis</name>
    <dbReference type="NCBI Taxonomy" id="765414"/>
    <lineage>
        <taxon>Bacteria</taxon>
        <taxon>Pseudomonadati</taxon>
        <taxon>Pseudomonadota</taxon>
        <taxon>Betaproteobacteria</taxon>
        <taxon>Burkholderiales</taxon>
        <taxon>Burkholderiaceae</taxon>
        <taxon>Paraburkholderia</taxon>
    </lineage>
</organism>
<evidence type="ECO:0000313" key="5">
    <source>
        <dbReference type="Proteomes" id="UP000571554"/>
    </source>
</evidence>
<dbReference type="Gene3D" id="3.10.450.30">
    <property type="entry name" value="Microbial ribonucleases"/>
    <property type="match status" value="1"/>
</dbReference>
<evidence type="ECO:0000313" key="4">
    <source>
        <dbReference type="EMBL" id="MBB6102808.1"/>
    </source>
</evidence>
<dbReference type="Pfam" id="PF00545">
    <property type="entry name" value="Ribonuclease"/>
    <property type="match status" value="1"/>
</dbReference>
<evidence type="ECO:0000256" key="2">
    <source>
        <dbReference type="ARBA" id="ARBA00022801"/>
    </source>
</evidence>
<dbReference type="InterPro" id="IPR000026">
    <property type="entry name" value="N1-like"/>
</dbReference>
<dbReference type="GO" id="GO:0046589">
    <property type="term" value="F:ribonuclease T1 activity"/>
    <property type="evidence" value="ECO:0007669"/>
    <property type="project" value="UniProtKB-EC"/>
</dbReference>
<dbReference type="InterPro" id="IPR016191">
    <property type="entry name" value="Ribonuclease/ribotoxin"/>
</dbReference>
<keyword evidence="3" id="KW-0732">Signal</keyword>
<proteinExistence type="predicted"/>
<evidence type="ECO:0000256" key="3">
    <source>
        <dbReference type="SAM" id="SignalP"/>
    </source>
</evidence>
<dbReference type="SUPFAM" id="SSF53933">
    <property type="entry name" value="Microbial ribonucleases"/>
    <property type="match status" value="1"/>
</dbReference>
<keyword evidence="1" id="KW-0540">Nuclease</keyword>
<dbReference type="Proteomes" id="UP000571554">
    <property type="component" value="Unassembled WGS sequence"/>
</dbReference>
<dbReference type="AlphaFoldDB" id="A0A7W9WTI8"/>
<dbReference type="EC" id="4.6.1.24" evidence="4"/>
<accession>A0A7W9WTI8</accession>
<dbReference type="GO" id="GO:0016787">
    <property type="term" value="F:hydrolase activity"/>
    <property type="evidence" value="ECO:0007669"/>
    <property type="project" value="UniProtKB-KW"/>
</dbReference>
<dbReference type="GO" id="GO:0003723">
    <property type="term" value="F:RNA binding"/>
    <property type="evidence" value="ECO:0007669"/>
    <property type="project" value="InterPro"/>
</dbReference>
<feature type="signal peptide" evidence="3">
    <location>
        <begin position="1"/>
        <end position="22"/>
    </location>
</feature>
<comment type="caution">
    <text evidence="4">The sequence shown here is derived from an EMBL/GenBank/DDBJ whole genome shotgun (WGS) entry which is preliminary data.</text>
</comment>
<reference evidence="4 5" key="1">
    <citation type="submission" date="2020-08" db="EMBL/GenBank/DDBJ databases">
        <title>Above-ground endophytic microbial communities from plants in different locations in the United States.</title>
        <authorList>
            <person name="Frank C."/>
        </authorList>
    </citation>
    <scope>NUCLEOTIDE SEQUENCE [LARGE SCALE GENOMIC DNA]</scope>
    <source>
        <strain evidence="4 5">WP4_2_2</strain>
    </source>
</reference>
<keyword evidence="5" id="KW-1185">Reference proteome</keyword>
<evidence type="ECO:0000256" key="1">
    <source>
        <dbReference type="ARBA" id="ARBA00022722"/>
    </source>
</evidence>
<dbReference type="CDD" id="cd00607">
    <property type="entry name" value="RNase_Sa"/>
    <property type="match status" value="1"/>
</dbReference>
<protein>
    <submittedName>
        <fullName evidence="4">Ribonuclease T1</fullName>
        <ecNumber evidence="4">4.6.1.24</ecNumber>
    </submittedName>
</protein>
<name>A0A7W9WTI8_9BURK</name>
<keyword evidence="4" id="KW-0456">Lyase</keyword>
<keyword evidence="2" id="KW-0378">Hydrolase</keyword>
<gene>
    <name evidence="4" type="ORF">F4827_002661</name>
</gene>